<dbReference type="Pfam" id="PF00842">
    <property type="entry name" value="Ala_racemase_C"/>
    <property type="match status" value="1"/>
</dbReference>
<proteinExistence type="inferred from homology"/>
<dbReference type="CDD" id="cd00430">
    <property type="entry name" value="PLPDE_III_AR"/>
    <property type="match status" value="1"/>
</dbReference>
<dbReference type="FunFam" id="2.40.37.10:FF:000015">
    <property type="entry name" value="Alanine racemase"/>
    <property type="match status" value="1"/>
</dbReference>
<keyword evidence="4 6" id="KW-0663">Pyridoxal phosphate</keyword>
<dbReference type="GO" id="GO:0009252">
    <property type="term" value="P:peptidoglycan biosynthetic process"/>
    <property type="evidence" value="ECO:0007669"/>
    <property type="project" value="TreeGrafter"/>
</dbReference>
<dbReference type="GO" id="GO:0030170">
    <property type="term" value="F:pyridoxal phosphate binding"/>
    <property type="evidence" value="ECO:0007669"/>
    <property type="project" value="UniProtKB-UniRule"/>
</dbReference>
<evidence type="ECO:0000256" key="1">
    <source>
        <dbReference type="ARBA" id="ARBA00000316"/>
    </source>
</evidence>
<dbReference type="PANTHER" id="PTHR30511:SF0">
    <property type="entry name" value="ALANINE RACEMASE, CATABOLIC-RELATED"/>
    <property type="match status" value="1"/>
</dbReference>
<dbReference type="InterPro" id="IPR000821">
    <property type="entry name" value="Ala_racemase"/>
</dbReference>
<dbReference type="Pfam" id="PF01168">
    <property type="entry name" value="Ala_racemase_N"/>
    <property type="match status" value="1"/>
</dbReference>
<comment type="catalytic activity">
    <reaction evidence="1 6">
        <text>L-alanine = D-alanine</text>
        <dbReference type="Rhea" id="RHEA:20249"/>
        <dbReference type="ChEBI" id="CHEBI:57416"/>
        <dbReference type="ChEBI" id="CHEBI:57972"/>
        <dbReference type="EC" id="5.1.1.1"/>
    </reaction>
</comment>
<dbReference type="NCBIfam" id="TIGR00492">
    <property type="entry name" value="alr"/>
    <property type="match status" value="1"/>
</dbReference>
<dbReference type="SUPFAM" id="SSF50621">
    <property type="entry name" value="Alanine racemase C-terminal domain-like"/>
    <property type="match status" value="1"/>
</dbReference>
<comment type="caution">
    <text evidence="10">The sequence shown here is derived from an EMBL/GenBank/DDBJ whole genome shotgun (WGS) entry which is preliminary data.</text>
</comment>
<reference evidence="10" key="1">
    <citation type="journal article" date="2021" name="PeerJ">
        <title>Extensive microbial diversity within the chicken gut microbiome revealed by metagenomics and culture.</title>
        <authorList>
            <person name="Gilroy R."/>
            <person name="Ravi A."/>
            <person name="Getino M."/>
            <person name="Pursley I."/>
            <person name="Horton D.L."/>
            <person name="Alikhan N.F."/>
            <person name="Baker D."/>
            <person name="Gharbi K."/>
            <person name="Hall N."/>
            <person name="Watson M."/>
            <person name="Adriaenssens E.M."/>
            <person name="Foster-Nyarko E."/>
            <person name="Jarju S."/>
            <person name="Secka A."/>
            <person name="Antonio M."/>
            <person name="Oren A."/>
            <person name="Chaudhuri R.R."/>
            <person name="La Ragione R."/>
            <person name="Hildebrand F."/>
            <person name="Pallen M.J."/>
        </authorList>
    </citation>
    <scope>NUCLEOTIDE SEQUENCE</scope>
    <source>
        <strain evidence="10">ChiHjej8B7-3636</strain>
    </source>
</reference>
<feature type="active site" description="Proton acceptor; specific for L-alanine" evidence="6">
    <location>
        <position position="263"/>
    </location>
</feature>
<dbReference type="GO" id="GO:0030632">
    <property type="term" value="P:D-alanine biosynthetic process"/>
    <property type="evidence" value="ECO:0007669"/>
    <property type="project" value="UniProtKB-UniRule"/>
</dbReference>
<evidence type="ECO:0000313" key="10">
    <source>
        <dbReference type="EMBL" id="HJA03394.1"/>
    </source>
</evidence>
<evidence type="ECO:0000256" key="7">
    <source>
        <dbReference type="PIRSR" id="PIRSR600821-50"/>
    </source>
</evidence>
<sequence>MTTGPTREAVIDRGAIEHNVRALRAAAHTREFIAVVKADGYGHGAVTAARGAIAGGATRLGVADLSEALELRAAGIDVPVIAWLHAPDADFGPAVAEGVEIGASTIDQLHRITAHRGGPTPVVHLKFETGLGRGGAAPSEWGALIAESARLEREGRLRIDGLFSHLSGASRRDDALQLELFTDAIAGARNAGLTPRIRHLAATAAAIDMPEARLDAVRAGIGIYGLSPFADRSSAALGLRPAMTLQAPVVAVRRVRAGHGASYGYTYRAERDTTYALVPLGYADGIPRQASNAGPVRIGGKKFRVAGRVAMDQFIVDVGDAPVKVGDRAVLFGDPLRGAPTATDWADAADTINYEIVTRIGNRVTRTIVE</sequence>
<organism evidence="10 11">
    <name type="scientific">Candidatus Microbacterium stercoravium</name>
    <dbReference type="NCBI Taxonomy" id="2838697"/>
    <lineage>
        <taxon>Bacteria</taxon>
        <taxon>Bacillati</taxon>
        <taxon>Actinomycetota</taxon>
        <taxon>Actinomycetes</taxon>
        <taxon>Micrococcales</taxon>
        <taxon>Microbacteriaceae</taxon>
        <taxon>Microbacterium</taxon>
    </lineage>
</organism>
<comment type="cofactor">
    <cofactor evidence="2 6 7">
        <name>pyridoxal 5'-phosphate</name>
        <dbReference type="ChEBI" id="CHEBI:597326"/>
    </cofactor>
</comment>
<dbReference type="Proteomes" id="UP000824220">
    <property type="component" value="Unassembled WGS sequence"/>
</dbReference>
<comment type="function">
    <text evidence="6">Catalyzes the interconversion of L-alanine and D-alanine. May also act on other amino acids.</text>
</comment>
<evidence type="ECO:0000256" key="6">
    <source>
        <dbReference type="HAMAP-Rule" id="MF_01201"/>
    </source>
</evidence>
<evidence type="ECO:0000256" key="5">
    <source>
        <dbReference type="ARBA" id="ARBA00023235"/>
    </source>
</evidence>
<feature type="binding site" evidence="6 8">
    <location>
        <position position="133"/>
    </location>
    <ligand>
        <name>substrate</name>
    </ligand>
</feature>
<dbReference type="AlphaFoldDB" id="A0A9D2H405"/>
<evidence type="ECO:0000259" key="9">
    <source>
        <dbReference type="SMART" id="SM01005"/>
    </source>
</evidence>
<feature type="modified residue" description="N6-(pyridoxal phosphate)lysine" evidence="6 7">
    <location>
        <position position="37"/>
    </location>
</feature>
<protein>
    <recommendedName>
        <fullName evidence="3 6">Alanine racemase</fullName>
        <ecNumber evidence="3 6">5.1.1.1</ecNumber>
    </recommendedName>
</protein>
<feature type="binding site" evidence="6 8">
    <location>
        <position position="311"/>
    </location>
    <ligand>
        <name>substrate</name>
    </ligand>
</feature>
<evidence type="ECO:0000256" key="3">
    <source>
        <dbReference type="ARBA" id="ARBA00013089"/>
    </source>
</evidence>
<dbReference type="PROSITE" id="PS00395">
    <property type="entry name" value="ALANINE_RACEMASE"/>
    <property type="match status" value="1"/>
</dbReference>
<dbReference type="PRINTS" id="PR00992">
    <property type="entry name" value="ALARACEMASE"/>
</dbReference>
<dbReference type="InterPro" id="IPR009006">
    <property type="entry name" value="Ala_racemase/Decarboxylase_C"/>
</dbReference>
<dbReference type="HAMAP" id="MF_01201">
    <property type="entry name" value="Ala_racemase"/>
    <property type="match status" value="1"/>
</dbReference>
<dbReference type="GO" id="GO:0005829">
    <property type="term" value="C:cytosol"/>
    <property type="evidence" value="ECO:0007669"/>
    <property type="project" value="TreeGrafter"/>
</dbReference>
<name>A0A9D2H405_9MICO</name>
<feature type="domain" description="Alanine racemase C-terminal" evidence="9">
    <location>
        <begin position="242"/>
        <end position="369"/>
    </location>
</feature>
<dbReference type="SUPFAM" id="SSF51419">
    <property type="entry name" value="PLP-binding barrel"/>
    <property type="match status" value="1"/>
</dbReference>
<dbReference type="InterPro" id="IPR011079">
    <property type="entry name" value="Ala_racemase_C"/>
</dbReference>
<dbReference type="SMART" id="SM01005">
    <property type="entry name" value="Ala_racemase_C"/>
    <property type="match status" value="1"/>
</dbReference>
<comment type="pathway">
    <text evidence="6">Amino-acid biosynthesis; D-alanine biosynthesis; D-alanine from L-alanine: step 1/1.</text>
</comment>
<dbReference type="InterPro" id="IPR029066">
    <property type="entry name" value="PLP-binding_barrel"/>
</dbReference>
<keyword evidence="5 6" id="KW-0413">Isomerase</keyword>
<dbReference type="EC" id="5.1.1.1" evidence="3 6"/>
<comment type="similarity">
    <text evidence="6">Belongs to the alanine racemase family.</text>
</comment>
<dbReference type="Gene3D" id="2.40.37.10">
    <property type="entry name" value="Lyase, Ornithine Decarboxylase, Chain A, domain 1"/>
    <property type="match status" value="1"/>
</dbReference>
<dbReference type="GO" id="GO:0008784">
    <property type="term" value="F:alanine racemase activity"/>
    <property type="evidence" value="ECO:0007669"/>
    <property type="project" value="UniProtKB-UniRule"/>
</dbReference>
<dbReference type="EMBL" id="DXAM01000013">
    <property type="protein sequence ID" value="HJA03394.1"/>
    <property type="molecule type" value="Genomic_DNA"/>
</dbReference>
<feature type="active site" description="Proton acceptor; specific for D-alanine" evidence="6">
    <location>
        <position position="37"/>
    </location>
</feature>
<evidence type="ECO:0000256" key="2">
    <source>
        <dbReference type="ARBA" id="ARBA00001933"/>
    </source>
</evidence>
<reference evidence="10" key="2">
    <citation type="submission" date="2021-04" db="EMBL/GenBank/DDBJ databases">
        <authorList>
            <person name="Gilroy R."/>
        </authorList>
    </citation>
    <scope>NUCLEOTIDE SEQUENCE</scope>
    <source>
        <strain evidence="10">ChiHjej8B7-3636</strain>
    </source>
</reference>
<evidence type="ECO:0000256" key="8">
    <source>
        <dbReference type="PIRSR" id="PIRSR600821-52"/>
    </source>
</evidence>
<dbReference type="InterPro" id="IPR020622">
    <property type="entry name" value="Ala_racemase_pyridoxalP-BS"/>
</dbReference>
<dbReference type="InterPro" id="IPR001608">
    <property type="entry name" value="Ala_racemase_N"/>
</dbReference>
<dbReference type="Gene3D" id="3.20.20.10">
    <property type="entry name" value="Alanine racemase"/>
    <property type="match status" value="1"/>
</dbReference>
<gene>
    <name evidence="10" type="primary">alr</name>
    <name evidence="10" type="ORF">H9800_00830</name>
</gene>
<evidence type="ECO:0000256" key="4">
    <source>
        <dbReference type="ARBA" id="ARBA00022898"/>
    </source>
</evidence>
<dbReference type="PANTHER" id="PTHR30511">
    <property type="entry name" value="ALANINE RACEMASE"/>
    <property type="match status" value="1"/>
</dbReference>
<accession>A0A9D2H405</accession>
<evidence type="ECO:0000313" key="11">
    <source>
        <dbReference type="Proteomes" id="UP000824220"/>
    </source>
</evidence>